<dbReference type="Gene3D" id="2.60.120.260">
    <property type="entry name" value="Galactose-binding domain-like"/>
    <property type="match status" value="2"/>
</dbReference>
<feature type="transmembrane region" description="Helical" evidence="2">
    <location>
        <begin position="288"/>
        <end position="314"/>
    </location>
</feature>
<keyword evidence="2" id="KW-1133">Transmembrane helix</keyword>
<accession>A0A166X741</accession>
<keyword evidence="2" id="KW-0812">Transmembrane</keyword>
<organism evidence="3 4">
    <name type="scientific">Athelia psychrophila</name>
    <dbReference type="NCBI Taxonomy" id="1759441"/>
    <lineage>
        <taxon>Eukaryota</taxon>
        <taxon>Fungi</taxon>
        <taxon>Dikarya</taxon>
        <taxon>Basidiomycota</taxon>
        <taxon>Agaricomycotina</taxon>
        <taxon>Agaricomycetes</taxon>
        <taxon>Agaricomycetidae</taxon>
        <taxon>Atheliales</taxon>
        <taxon>Atheliaceae</taxon>
        <taxon>Athelia</taxon>
    </lineage>
</organism>
<keyword evidence="2" id="KW-0472">Membrane</keyword>
<keyword evidence="4" id="KW-1185">Reference proteome</keyword>
<feature type="region of interest" description="Disordered" evidence="1">
    <location>
        <begin position="391"/>
        <end position="499"/>
    </location>
</feature>
<name>A0A166X741_9AGAM</name>
<evidence type="ECO:0000313" key="4">
    <source>
        <dbReference type="Proteomes" id="UP000076532"/>
    </source>
</evidence>
<dbReference type="EMBL" id="KV417480">
    <property type="protein sequence ID" value="KZP34489.1"/>
    <property type="molecule type" value="Genomic_DNA"/>
</dbReference>
<proteinExistence type="predicted"/>
<evidence type="ECO:0000256" key="2">
    <source>
        <dbReference type="SAM" id="Phobius"/>
    </source>
</evidence>
<dbReference type="CDD" id="cd12087">
    <property type="entry name" value="TM_EGFR-like"/>
    <property type="match status" value="1"/>
</dbReference>
<sequence length="499" mass="53909">MPVKNITIDNINPLINYQPAGAWLEGNPAIDSFYSSYKDDTFTLCTALGASAQFKFNGTGIWIYGAKRPNHGLYNVTLDDGQPQTFNGVGNQIFQTPLFSQTGLSNTQHTITLTNSGIDPNHTATGTDYLDIDYVVWESSFGTDEEQVEEATVQDTASNFAYSPPAAWNSNPQYLVNFFGESGHATTTGGASTTLSFAGDAVQIFGSVGPDNAPYSVELDGGSPVTYNATKQSDYQQVLIYYADNLGPGQHNVQITSQPAISGQSLNLDYALIDNVPSVGGTSSKHSLGVGAIVGIVIGILAILGAALVAFFFWSRGHRRRMDTISRHEKPNPMTRIFESPVDPFVLGAPPADEVQDASPIHTAHTQPQPQTHYPIELLKHRQDDDSKLNLLVMRPPGSSHGGSNYSDISDHGERRPRTARTDSYSSRPLPTPRPRTAEQRPTDMGHIPTSGEMPPPDYSDATNGSRSQESGHGHSNGHGNSNVHSNGHSKPRMWVANS</sequence>
<gene>
    <name evidence="3" type="ORF">FIBSPDRAFT_9743</name>
</gene>
<feature type="compositionally biased region" description="Basic and acidic residues" evidence="1">
    <location>
        <begin position="409"/>
        <end position="421"/>
    </location>
</feature>
<protein>
    <submittedName>
        <fullName evidence="3">Uncharacterized protein</fullName>
    </submittedName>
</protein>
<dbReference type="STRING" id="436010.A0A166X741"/>
<evidence type="ECO:0000256" key="1">
    <source>
        <dbReference type="SAM" id="MobiDB-lite"/>
    </source>
</evidence>
<evidence type="ECO:0000313" key="3">
    <source>
        <dbReference type="EMBL" id="KZP34489.1"/>
    </source>
</evidence>
<reference evidence="3 4" key="1">
    <citation type="journal article" date="2016" name="Mol. Biol. Evol.">
        <title>Comparative Genomics of Early-Diverging Mushroom-Forming Fungi Provides Insights into the Origins of Lignocellulose Decay Capabilities.</title>
        <authorList>
            <person name="Nagy L.G."/>
            <person name="Riley R."/>
            <person name="Tritt A."/>
            <person name="Adam C."/>
            <person name="Daum C."/>
            <person name="Floudas D."/>
            <person name="Sun H."/>
            <person name="Yadav J.S."/>
            <person name="Pangilinan J."/>
            <person name="Larsson K.H."/>
            <person name="Matsuura K."/>
            <person name="Barry K."/>
            <person name="Labutti K."/>
            <person name="Kuo R."/>
            <person name="Ohm R.A."/>
            <person name="Bhattacharya S.S."/>
            <person name="Shirouzu T."/>
            <person name="Yoshinaga Y."/>
            <person name="Martin F.M."/>
            <person name="Grigoriev I.V."/>
            <person name="Hibbett D.S."/>
        </authorList>
    </citation>
    <scope>NUCLEOTIDE SEQUENCE [LARGE SCALE GENOMIC DNA]</scope>
    <source>
        <strain evidence="3 4">CBS 109695</strain>
    </source>
</reference>
<dbReference type="OrthoDB" id="2564234at2759"/>
<dbReference type="AlphaFoldDB" id="A0A166X741"/>
<feature type="compositionally biased region" description="Low complexity" evidence="1">
    <location>
        <begin position="478"/>
        <end position="489"/>
    </location>
</feature>
<dbReference type="Proteomes" id="UP000076532">
    <property type="component" value="Unassembled WGS sequence"/>
</dbReference>